<keyword evidence="3" id="KW-1185">Reference proteome</keyword>
<dbReference type="RefSeq" id="WP_277410913.1">
    <property type="nucleotide sequence ID" value="NZ_CP114203.1"/>
</dbReference>
<evidence type="ECO:0000256" key="1">
    <source>
        <dbReference type="SAM" id="MobiDB-lite"/>
    </source>
</evidence>
<gene>
    <name evidence="2" type="ORF">STRNI_001850</name>
</gene>
<evidence type="ECO:0000313" key="2">
    <source>
        <dbReference type="EMBL" id="WAU03686.1"/>
    </source>
</evidence>
<evidence type="ECO:0000313" key="3">
    <source>
        <dbReference type="Proteomes" id="UP001210169"/>
    </source>
</evidence>
<sequence>MHVHDVTGRVALTRRLIACFQQQQQQQQQQQPGRRAPSALEVTV</sequence>
<dbReference type="Proteomes" id="UP001210169">
    <property type="component" value="Chromosome"/>
</dbReference>
<feature type="region of interest" description="Disordered" evidence="1">
    <location>
        <begin position="25"/>
        <end position="44"/>
    </location>
</feature>
<dbReference type="GeneID" id="301331041"/>
<proteinExistence type="predicted"/>
<name>A0ABY7J239_STRNI</name>
<organism evidence="2 3">
    <name type="scientific">Streptomyces nigrescens</name>
    <dbReference type="NCBI Taxonomy" id="1920"/>
    <lineage>
        <taxon>Bacteria</taxon>
        <taxon>Bacillati</taxon>
        <taxon>Actinomycetota</taxon>
        <taxon>Actinomycetes</taxon>
        <taxon>Kitasatosporales</taxon>
        <taxon>Streptomycetaceae</taxon>
        <taxon>Streptomyces</taxon>
    </lineage>
</organism>
<protein>
    <submittedName>
        <fullName evidence="2">Uncharacterized protein</fullName>
    </submittedName>
</protein>
<reference evidence="2 3" key="1">
    <citation type="submission" date="2022-12" db="EMBL/GenBank/DDBJ databases">
        <authorList>
            <person name="Ruckert C."/>
            <person name="Busche T."/>
            <person name="Kalinowski J."/>
            <person name="Wittmann C."/>
        </authorList>
    </citation>
    <scope>NUCLEOTIDE SEQUENCE [LARGE SCALE GENOMIC DNA]</scope>
    <source>
        <strain evidence="2 3">DSM 40276</strain>
    </source>
</reference>
<dbReference type="EMBL" id="CP114203">
    <property type="protein sequence ID" value="WAU03686.1"/>
    <property type="molecule type" value="Genomic_DNA"/>
</dbReference>
<accession>A0ABY7J239</accession>